<evidence type="ECO:0000313" key="2">
    <source>
        <dbReference type="EMBL" id="ETO32534.1"/>
    </source>
</evidence>
<gene>
    <name evidence="2" type="ORF">RFI_04582</name>
</gene>
<keyword evidence="1" id="KW-1133">Transmembrane helix</keyword>
<dbReference type="AlphaFoldDB" id="X6P376"/>
<evidence type="ECO:0000256" key="1">
    <source>
        <dbReference type="SAM" id="Phobius"/>
    </source>
</evidence>
<feature type="transmembrane region" description="Helical" evidence="1">
    <location>
        <begin position="161"/>
        <end position="180"/>
    </location>
</feature>
<name>X6P376_RETFI</name>
<comment type="caution">
    <text evidence="2">The sequence shown here is derived from an EMBL/GenBank/DDBJ whole genome shotgun (WGS) entry which is preliminary data.</text>
</comment>
<proteinExistence type="predicted"/>
<evidence type="ECO:0000313" key="3">
    <source>
        <dbReference type="Proteomes" id="UP000023152"/>
    </source>
</evidence>
<keyword evidence="1" id="KW-0472">Membrane</keyword>
<feature type="transmembrane region" description="Helical" evidence="1">
    <location>
        <begin position="51"/>
        <end position="70"/>
    </location>
</feature>
<dbReference type="Proteomes" id="UP000023152">
    <property type="component" value="Unassembled WGS sequence"/>
</dbReference>
<sequence length="224" mass="27164">MNIEKWNKFKIQNYIYEKKENDEGTSENEINEDDDEINEEYGDNWKIRFNFAFYINFLFDFFLFNFFLILKKNITTFAEKYIRLVLTQKHEINGNDKDNYVSTTHLHPHLFHSFISPSPAAERKKKHTVKKLWIDMELLRIFNEIQQSHKVAEGNKKRVKALFYVFKTIVLGPYFVKMVFKYFKYYLSDVIRNINKAKRYILIKILFLLKFCAAICFTFMKSFL</sequence>
<reference evidence="2 3" key="1">
    <citation type="journal article" date="2013" name="Curr. Biol.">
        <title>The Genome of the Foraminiferan Reticulomyxa filosa.</title>
        <authorList>
            <person name="Glockner G."/>
            <person name="Hulsmann N."/>
            <person name="Schleicher M."/>
            <person name="Noegel A.A."/>
            <person name="Eichinger L."/>
            <person name="Gallinger C."/>
            <person name="Pawlowski J."/>
            <person name="Sierra R."/>
            <person name="Euteneuer U."/>
            <person name="Pillet L."/>
            <person name="Moustafa A."/>
            <person name="Platzer M."/>
            <person name="Groth M."/>
            <person name="Szafranski K."/>
            <person name="Schliwa M."/>
        </authorList>
    </citation>
    <scope>NUCLEOTIDE SEQUENCE [LARGE SCALE GENOMIC DNA]</scope>
</reference>
<keyword evidence="3" id="KW-1185">Reference proteome</keyword>
<dbReference type="EMBL" id="ASPP01004122">
    <property type="protein sequence ID" value="ETO32534.1"/>
    <property type="molecule type" value="Genomic_DNA"/>
</dbReference>
<organism evidence="2 3">
    <name type="scientific">Reticulomyxa filosa</name>
    <dbReference type="NCBI Taxonomy" id="46433"/>
    <lineage>
        <taxon>Eukaryota</taxon>
        <taxon>Sar</taxon>
        <taxon>Rhizaria</taxon>
        <taxon>Retaria</taxon>
        <taxon>Foraminifera</taxon>
        <taxon>Monothalamids</taxon>
        <taxon>Reticulomyxidae</taxon>
        <taxon>Reticulomyxa</taxon>
    </lineage>
</organism>
<feature type="transmembrane region" description="Helical" evidence="1">
    <location>
        <begin position="200"/>
        <end position="220"/>
    </location>
</feature>
<accession>X6P376</accession>
<keyword evidence="1" id="KW-0812">Transmembrane</keyword>
<protein>
    <submittedName>
        <fullName evidence="2">Uncharacterized protein</fullName>
    </submittedName>
</protein>